<evidence type="ECO:0000256" key="5">
    <source>
        <dbReference type="ARBA" id="ARBA00022692"/>
    </source>
</evidence>
<keyword evidence="10" id="KW-0739">Sodium transport</keyword>
<feature type="transmembrane region" description="Helical" evidence="11">
    <location>
        <begin position="295"/>
        <end position="319"/>
    </location>
</feature>
<dbReference type="GO" id="GO:0005886">
    <property type="term" value="C:plasma membrane"/>
    <property type="evidence" value="ECO:0007669"/>
    <property type="project" value="UniProtKB-SubCell"/>
</dbReference>
<keyword evidence="9 11" id="KW-0472">Membrane</keyword>
<evidence type="ECO:0000256" key="4">
    <source>
        <dbReference type="ARBA" id="ARBA00022475"/>
    </source>
</evidence>
<feature type="domain" description="Cation/H+ exchanger transmembrane" evidence="12">
    <location>
        <begin position="2"/>
        <end position="320"/>
    </location>
</feature>
<dbReference type="InterPro" id="IPR006153">
    <property type="entry name" value="Cation/H_exchanger_TM"/>
</dbReference>
<keyword evidence="5 11" id="KW-0812">Transmembrane</keyword>
<keyword evidence="4" id="KW-1003">Cell membrane</keyword>
<keyword evidence="6 11" id="KW-1133">Transmembrane helix</keyword>
<evidence type="ECO:0000259" key="12">
    <source>
        <dbReference type="Pfam" id="PF00999"/>
    </source>
</evidence>
<comment type="subcellular location">
    <subcellularLocation>
        <location evidence="1">Cell membrane</location>
        <topology evidence="1">Multi-pass membrane protein</topology>
    </subcellularLocation>
</comment>
<organism evidence="13">
    <name type="scientific">Vibrio alginolyticus</name>
    <dbReference type="NCBI Taxonomy" id="663"/>
    <lineage>
        <taxon>Bacteria</taxon>
        <taxon>Pseudomonadati</taxon>
        <taxon>Pseudomonadota</taxon>
        <taxon>Gammaproteobacteria</taxon>
        <taxon>Vibrionales</taxon>
        <taxon>Vibrionaceae</taxon>
        <taxon>Vibrio</taxon>
    </lineage>
</organism>
<proteinExistence type="predicted"/>
<feature type="transmembrane region" description="Helical" evidence="11">
    <location>
        <begin position="256"/>
        <end position="283"/>
    </location>
</feature>
<evidence type="ECO:0000256" key="3">
    <source>
        <dbReference type="ARBA" id="ARBA00022449"/>
    </source>
</evidence>
<accession>A0A1W6TS85</accession>
<feature type="transmembrane region" description="Helical" evidence="11">
    <location>
        <begin position="88"/>
        <end position="109"/>
    </location>
</feature>
<keyword evidence="8" id="KW-0406">Ion transport</keyword>
<dbReference type="Gene3D" id="6.10.140.1330">
    <property type="match status" value="1"/>
</dbReference>
<dbReference type="GO" id="GO:0015385">
    <property type="term" value="F:sodium:proton antiporter activity"/>
    <property type="evidence" value="ECO:0007669"/>
    <property type="project" value="InterPro"/>
</dbReference>
<evidence type="ECO:0000256" key="11">
    <source>
        <dbReference type="SAM" id="Phobius"/>
    </source>
</evidence>
<evidence type="ECO:0000256" key="8">
    <source>
        <dbReference type="ARBA" id="ARBA00023065"/>
    </source>
</evidence>
<gene>
    <name evidence="13" type="primary">nhaK</name>
    <name evidence="13" type="ORF">K05K4_18650</name>
</gene>
<feature type="transmembrane region" description="Helical" evidence="11">
    <location>
        <begin position="6"/>
        <end position="27"/>
    </location>
</feature>
<evidence type="ECO:0000313" key="13">
    <source>
        <dbReference type="EMBL" id="ARP18699.1"/>
    </source>
</evidence>
<dbReference type="PANTHER" id="PTHR10110">
    <property type="entry name" value="SODIUM/HYDROGEN EXCHANGER"/>
    <property type="match status" value="1"/>
</dbReference>
<evidence type="ECO:0000256" key="2">
    <source>
        <dbReference type="ARBA" id="ARBA00022448"/>
    </source>
</evidence>
<evidence type="ECO:0000256" key="10">
    <source>
        <dbReference type="ARBA" id="ARBA00023201"/>
    </source>
</evidence>
<dbReference type="AlphaFoldDB" id="A0A1W6TS85"/>
<dbReference type="PANTHER" id="PTHR10110:SF86">
    <property type="entry name" value="SODIUM_HYDROGEN EXCHANGER 7"/>
    <property type="match status" value="1"/>
</dbReference>
<protein>
    <submittedName>
        <fullName evidence="13">Sodium, potassium, lithium and rubidium/H(+) antiporter</fullName>
    </submittedName>
</protein>
<name>A0A1W6TS85_VIBAL</name>
<dbReference type="GO" id="GO:0051453">
    <property type="term" value="P:regulation of intracellular pH"/>
    <property type="evidence" value="ECO:0007669"/>
    <property type="project" value="TreeGrafter"/>
</dbReference>
<evidence type="ECO:0000256" key="6">
    <source>
        <dbReference type="ARBA" id="ARBA00022989"/>
    </source>
</evidence>
<evidence type="ECO:0000256" key="1">
    <source>
        <dbReference type="ARBA" id="ARBA00004651"/>
    </source>
</evidence>
<dbReference type="Pfam" id="PF00999">
    <property type="entry name" value="Na_H_Exchanger"/>
    <property type="match status" value="1"/>
</dbReference>
<sequence>MFSLGFFIHFIAPSIPLLVALALAAILSPTDPVAVSGITKNLSMPRRVLSILEGESLFNDATGLVAFRVSMLVFVTGSFSIYETMFNFFWVVFSGVLIGFIITKSLCFLRKKFTDKHGEDINLEVIFSLLLPYVSYAIAEFFDASGVLSAVVSGIVISKIEFKDSSLPMTRMRRTAVWDTLQYCLNGAIFVLLGEQIPDIVLSLNMIKDEAGYSNVFDAIYISFVIFIALLLIRFSWSCMFLNLPIYRHERLKSLNFYEVMLLSVSGIRGAVTLAGVLSFPLLLPSGDTFPGRNLSILIATLIIVIGIVFSSIIIPILLKRKIEFNNKTLDINYREKFISQKINEILTSKLEKTFLNLAIESPSLEKKEFYKVADNYIAELQKSFDIYSHKDVKFSHETEVKIKRVLIELVRESIYELENEHQISDSVARKIIRRLDFHDVAFNKDI</sequence>
<feature type="transmembrane region" description="Helical" evidence="11">
    <location>
        <begin position="219"/>
        <end position="244"/>
    </location>
</feature>
<dbReference type="GO" id="GO:0015386">
    <property type="term" value="F:potassium:proton antiporter activity"/>
    <property type="evidence" value="ECO:0007669"/>
    <property type="project" value="TreeGrafter"/>
</dbReference>
<evidence type="ECO:0000256" key="9">
    <source>
        <dbReference type="ARBA" id="ARBA00023136"/>
    </source>
</evidence>
<keyword evidence="7" id="KW-0915">Sodium</keyword>
<dbReference type="EMBL" id="CP017902">
    <property type="protein sequence ID" value="ARP18699.1"/>
    <property type="molecule type" value="Genomic_DNA"/>
</dbReference>
<keyword evidence="2" id="KW-0813">Transport</keyword>
<reference evidence="13" key="1">
    <citation type="submission" date="2016-10" db="EMBL/GenBank/DDBJ databases">
        <title>The High Quality Genome of Vibrio alginolyticus K01M1.</title>
        <authorList>
            <person name="Wendling C."/>
            <person name="Chibani C.M."/>
            <person name="Hertel R."/>
            <person name="Sproer C."/>
            <person name="Bunk B."/>
            <person name="Overmann J."/>
            <person name="Roth O."/>
            <person name="Liesegang H."/>
        </authorList>
    </citation>
    <scope>NUCLEOTIDE SEQUENCE</scope>
    <source>
        <strain evidence="13">K05K4</strain>
    </source>
</reference>
<feature type="transmembrane region" description="Helical" evidence="11">
    <location>
        <begin position="183"/>
        <end position="207"/>
    </location>
</feature>
<keyword evidence="3" id="KW-0050">Antiport</keyword>
<dbReference type="GO" id="GO:0098719">
    <property type="term" value="P:sodium ion import across plasma membrane"/>
    <property type="evidence" value="ECO:0007669"/>
    <property type="project" value="TreeGrafter"/>
</dbReference>
<dbReference type="InterPro" id="IPR018422">
    <property type="entry name" value="Cation/H_exchanger_CPA1"/>
</dbReference>
<evidence type="ECO:0000256" key="7">
    <source>
        <dbReference type="ARBA" id="ARBA00023053"/>
    </source>
</evidence>